<gene>
    <name evidence="3" type="ORF">IDH45_19120</name>
</gene>
<dbReference type="InterPro" id="IPR017853">
    <property type="entry name" value="GH"/>
</dbReference>
<dbReference type="EMBL" id="JACXJA010000026">
    <property type="protein sequence ID" value="MBD2864102.1"/>
    <property type="molecule type" value="Genomic_DNA"/>
</dbReference>
<dbReference type="SUPFAM" id="SSF51445">
    <property type="entry name" value="(Trans)glycosidases"/>
    <property type="match status" value="1"/>
</dbReference>
<dbReference type="PANTHER" id="PTHR43576:SF2">
    <property type="entry name" value="INTRACELLULAR EXO-ALPHA-L-ARABINOFURANOSIDASE 2"/>
    <property type="match status" value="1"/>
</dbReference>
<name>A0A927CC92_9BACL</name>
<protein>
    <submittedName>
        <fullName evidence="3">Carbohydrate binding domain-containing protein</fullName>
    </submittedName>
</protein>
<comment type="pathway">
    <text evidence="1">Glycan metabolism.</text>
</comment>
<feature type="domain" description="Alpha-L-arabinofuranosidase 1 catalytic" evidence="2">
    <location>
        <begin position="203"/>
        <end position="276"/>
    </location>
</feature>
<evidence type="ECO:0000313" key="3">
    <source>
        <dbReference type="EMBL" id="MBD2864102.1"/>
    </source>
</evidence>
<dbReference type="Gene3D" id="3.20.20.80">
    <property type="entry name" value="Glycosidases"/>
    <property type="match status" value="1"/>
</dbReference>
<dbReference type="GO" id="GO:0000272">
    <property type="term" value="P:polysaccharide catabolic process"/>
    <property type="evidence" value="ECO:0007669"/>
    <property type="project" value="TreeGrafter"/>
</dbReference>
<evidence type="ECO:0000259" key="2">
    <source>
        <dbReference type="Pfam" id="PF22848"/>
    </source>
</evidence>
<dbReference type="AlphaFoldDB" id="A0A927CC92"/>
<evidence type="ECO:0000256" key="1">
    <source>
        <dbReference type="ARBA" id="ARBA00004881"/>
    </source>
</evidence>
<sequence>MIFAIEVNGEERNGPVVPASVLGTNLEVGKFTDGLLLSDRLDNPKFFGPEGADGLAPGWQPRGNHYAGVQYRLVPGLGMNGGDAQTILVYAGRASGAMLQTGRRVKAGERLVAEVWAMAKHQPFGLELSLRPLPVRDPDYGTARVTVDTAYWKKYTAEFECPADDPEAVFVVSVDGPGFACFDQIHLRPAGQPAVHAELMETIESMRLPVLRFPGGCTSTAYHWRLGTGPAHLRPVCHDPVNKSRLEYEFGTGEYLDMCVAQGIQPFITVNIGTGTPEEAGEWAGYCKDWYSRRGMELPDLYFQMGNEQYGRWELSHMDASMYVRALRDFVPRVREGYPKAVIVALGEPTSVGVWQPDSGWRETLLKDGRDLFDVVSINRYKGQKFADPQRQLDNAADSVEKITDDLRTLIRDCREAGSQAKVALTEWNYWMSASHWDGRGFYEPDDVSHGLFYSGMIHALARLAPDLAVANYYHLLNVMGMIRCDHGDVSATSIAALYRLYRPVFPGECLPLSVKPLAQAGEGGGREGGGVLDGDASRAEVRLVSVSVESQGESASAAEEGAGRQLDAFAMRSGGSVWLFVSNRSVIRPAQAAIRMDSSRWRSAVLMTAANERSSLTESMAQTATETIELPPLSLIRIEYEG</sequence>
<organism evidence="3 4">
    <name type="scientific">Paenibacillus oceani</name>
    <dbReference type="NCBI Taxonomy" id="2772510"/>
    <lineage>
        <taxon>Bacteria</taxon>
        <taxon>Bacillati</taxon>
        <taxon>Bacillota</taxon>
        <taxon>Bacilli</taxon>
        <taxon>Bacillales</taxon>
        <taxon>Paenibacillaceae</taxon>
        <taxon>Paenibacillus</taxon>
    </lineage>
</organism>
<reference evidence="3" key="1">
    <citation type="submission" date="2020-09" db="EMBL/GenBank/DDBJ databases">
        <title>A novel bacterium of genus Paenibacillus, isolated from South China Sea.</title>
        <authorList>
            <person name="Huang H."/>
            <person name="Mo K."/>
            <person name="Hu Y."/>
        </authorList>
    </citation>
    <scope>NUCLEOTIDE SEQUENCE</scope>
    <source>
        <strain evidence="3">IB182363</strain>
    </source>
</reference>
<proteinExistence type="predicted"/>
<dbReference type="RefSeq" id="WP_190929722.1">
    <property type="nucleotide sequence ID" value="NZ_JACXJA010000026.1"/>
</dbReference>
<dbReference type="Proteomes" id="UP000639396">
    <property type="component" value="Unassembled WGS sequence"/>
</dbReference>
<evidence type="ECO:0000313" key="4">
    <source>
        <dbReference type="Proteomes" id="UP000639396"/>
    </source>
</evidence>
<comment type="caution">
    <text evidence="3">The sequence shown here is derived from an EMBL/GenBank/DDBJ whole genome shotgun (WGS) entry which is preliminary data.</text>
</comment>
<dbReference type="Pfam" id="PF22848">
    <property type="entry name" value="ASD1_dom"/>
    <property type="match status" value="1"/>
</dbReference>
<dbReference type="PANTHER" id="PTHR43576">
    <property type="entry name" value="ALPHA-L-ARABINOFURANOSIDASE C-RELATED"/>
    <property type="match status" value="1"/>
</dbReference>
<dbReference type="InterPro" id="IPR055235">
    <property type="entry name" value="ASD1_cat"/>
</dbReference>
<accession>A0A927CC92</accession>
<keyword evidence="4" id="KW-1185">Reference proteome</keyword>